<dbReference type="Gene3D" id="3.40.1440.10">
    <property type="entry name" value="GIY-YIG endonuclease"/>
    <property type="match status" value="2"/>
</dbReference>
<gene>
    <name evidence="3" type="ORF">SAMN05421640_3208</name>
</gene>
<evidence type="ECO:0000256" key="1">
    <source>
        <dbReference type="ARBA" id="ARBA00007435"/>
    </source>
</evidence>
<dbReference type="SUPFAM" id="SSF82771">
    <property type="entry name" value="GIY-YIG endonuclease"/>
    <property type="match status" value="1"/>
</dbReference>
<evidence type="ECO:0000313" key="4">
    <source>
        <dbReference type="Proteomes" id="UP000198393"/>
    </source>
</evidence>
<dbReference type="AlphaFoldDB" id="A0A239LGT5"/>
<organism evidence="3 4">
    <name type="scientific">Ekhidna lutea</name>
    <dbReference type="NCBI Taxonomy" id="447679"/>
    <lineage>
        <taxon>Bacteria</taxon>
        <taxon>Pseudomonadati</taxon>
        <taxon>Bacteroidota</taxon>
        <taxon>Cytophagia</taxon>
        <taxon>Cytophagales</taxon>
        <taxon>Reichenbachiellaceae</taxon>
        <taxon>Ekhidna</taxon>
    </lineage>
</organism>
<keyword evidence="4" id="KW-1185">Reference proteome</keyword>
<dbReference type="RefSeq" id="WP_089357878.1">
    <property type="nucleotide sequence ID" value="NZ_FZPD01000005.1"/>
</dbReference>
<proteinExistence type="inferred from homology"/>
<comment type="similarity">
    <text evidence="1">Belongs to the UPF0213 family.</text>
</comment>
<dbReference type="InterPro" id="IPR035901">
    <property type="entry name" value="GIY-YIG_endonuc_sf"/>
</dbReference>
<dbReference type="InterPro" id="IPR050190">
    <property type="entry name" value="UPF0213_domain"/>
</dbReference>
<evidence type="ECO:0000259" key="2">
    <source>
        <dbReference type="PROSITE" id="PS50164"/>
    </source>
</evidence>
<dbReference type="PANTHER" id="PTHR34477:SF1">
    <property type="entry name" value="UPF0213 PROTEIN YHBQ"/>
    <property type="match status" value="1"/>
</dbReference>
<name>A0A239LGT5_EKHLU</name>
<feature type="domain" description="GIY-YIG" evidence="2">
    <location>
        <begin position="7"/>
        <end position="88"/>
    </location>
</feature>
<dbReference type="OrthoDB" id="1495241at2"/>
<dbReference type="EMBL" id="FZPD01000005">
    <property type="protein sequence ID" value="SNT28879.1"/>
    <property type="molecule type" value="Genomic_DNA"/>
</dbReference>
<reference evidence="3 4" key="1">
    <citation type="submission" date="2017-06" db="EMBL/GenBank/DDBJ databases">
        <authorList>
            <person name="Kim H.J."/>
            <person name="Triplett B.A."/>
        </authorList>
    </citation>
    <scope>NUCLEOTIDE SEQUENCE [LARGE SCALE GENOMIC DNA]</scope>
    <source>
        <strain evidence="3 4">DSM 19307</strain>
    </source>
</reference>
<dbReference type="PANTHER" id="PTHR34477">
    <property type="entry name" value="UPF0213 PROTEIN YHBQ"/>
    <property type="match status" value="1"/>
</dbReference>
<evidence type="ECO:0000313" key="3">
    <source>
        <dbReference type="EMBL" id="SNT28879.1"/>
    </source>
</evidence>
<dbReference type="Pfam" id="PF01541">
    <property type="entry name" value="GIY-YIG"/>
    <property type="match status" value="1"/>
</dbReference>
<dbReference type="InterPro" id="IPR000305">
    <property type="entry name" value="GIY-YIG_endonuc"/>
</dbReference>
<dbReference type="PROSITE" id="PS50164">
    <property type="entry name" value="GIY_YIG"/>
    <property type="match status" value="1"/>
</dbReference>
<protein>
    <submittedName>
        <fullName evidence="3">GIY-YIG catalytic domain-containing protein</fullName>
    </submittedName>
</protein>
<accession>A0A239LGT5</accession>
<dbReference type="Proteomes" id="UP000198393">
    <property type="component" value="Unassembled WGS sequence"/>
</dbReference>
<sequence>MKNQSADEIFIYVLRLENGMYYVGQTNDLTRRFRNHHSKSSGAEWTRLHRPIEILRRFRTGLNDPDLALKYENECTLRCIHEFGWKNVRGGDYIYVDEEQHYLHLIQDSNLGNCICPVKVKDGIDISTIERCVFTLELEDEKYFVGTTKNLNLAILSELNGRGADWTRIFKPIRLIRVVSVNYDLEFESLHLQELKRAFLKYRCEDVRGGRFNLIHPESHWRMVVLQLEFNF</sequence>